<keyword evidence="6" id="KW-0653">Protein transport</keyword>
<dbReference type="GO" id="GO:0008320">
    <property type="term" value="F:protein transmembrane transporter activity"/>
    <property type="evidence" value="ECO:0007669"/>
    <property type="project" value="TreeGrafter"/>
</dbReference>
<dbReference type="PANTHER" id="PTHR12430:SF0">
    <property type="entry name" value="TRANSLOCASE OF OUTER MITOCHONDRIAL MEMBRANE 20"/>
    <property type="match status" value="1"/>
</dbReference>
<evidence type="ECO:0000256" key="14">
    <source>
        <dbReference type="PIRNR" id="PIRNR037707"/>
    </source>
</evidence>
<gene>
    <name evidence="15" type="ORF">JMJ35_005432</name>
</gene>
<dbReference type="Pfam" id="PF02064">
    <property type="entry name" value="MAS20"/>
    <property type="match status" value="1"/>
</dbReference>
<dbReference type="AlphaFoldDB" id="A0AA39R1T6"/>
<dbReference type="SUPFAM" id="SSF47157">
    <property type="entry name" value="Mitochondrial import receptor subunit Tom20"/>
    <property type="match status" value="1"/>
</dbReference>
<dbReference type="PANTHER" id="PTHR12430">
    <property type="entry name" value="MITOCHONDRIAL IMPORT RECEPTOR SUBUNIT TOM20"/>
    <property type="match status" value="1"/>
</dbReference>
<dbReference type="GO" id="GO:0005742">
    <property type="term" value="C:mitochondrial outer membrane translocase complex"/>
    <property type="evidence" value="ECO:0007669"/>
    <property type="project" value="UniProtKB-UniRule"/>
</dbReference>
<dbReference type="PROSITE" id="PS51257">
    <property type="entry name" value="PROKAR_LIPOPROTEIN"/>
    <property type="match status" value="1"/>
</dbReference>
<dbReference type="FunFam" id="1.20.960.10:FF:000002">
    <property type="entry name" value="Mitochondrial import receptor subunit TOM20"/>
    <property type="match status" value="1"/>
</dbReference>
<evidence type="ECO:0000256" key="10">
    <source>
        <dbReference type="ARBA" id="ARBA00042705"/>
    </source>
</evidence>
<evidence type="ECO:0000256" key="9">
    <source>
        <dbReference type="ARBA" id="ARBA00023136"/>
    </source>
</evidence>
<evidence type="ECO:0000256" key="1">
    <source>
        <dbReference type="ARBA" id="ARBA00004572"/>
    </source>
</evidence>
<dbReference type="GO" id="GO:0006886">
    <property type="term" value="P:intracellular protein transport"/>
    <property type="evidence" value="ECO:0007669"/>
    <property type="project" value="InterPro"/>
</dbReference>
<keyword evidence="8 14" id="KW-0496">Mitochondrion</keyword>
<reference evidence="15" key="1">
    <citation type="submission" date="2023-03" db="EMBL/GenBank/DDBJ databases">
        <title>Complete genome of Cladonia borealis.</title>
        <authorList>
            <person name="Park H."/>
        </authorList>
    </citation>
    <scope>NUCLEOTIDE SEQUENCE</scope>
    <source>
        <strain evidence="15">ANT050790</strain>
    </source>
</reference>
<dbReference type="PIRSF" id="PIRSF037707">
    <property type="entry name" value="MAS20_rcpt"/>
    <property type="match status" value="1"/>
</dbReference>
<keyword evidence="9 14" id="KW-0472">Membrane</keyword>
<comment type="subcellular location">
    <subcellularLocation>
        <location evidence="1">Mitochondrion outer membrane</location>
        <topology evidence="1">Single-pass membrane protein</topology>
    </subcellularLocation>
</comment>
<keyword evidence="3" id="KW-0813">Transport</keyword>
<name>A0AA39R1T6_9LECA</name>
<evidence type="ECO:0000256" key="12">
    <source>
        <dbReference type="ARBA" id="ARBA00073975"/>
    </source>
</evidence>
<keyword evidence="5 14" id="KW-1000">Mitochondrion outer membrane</keyword>
<dbReference type="GO" id="GO:0016031">
    <property type="term" value="P:tRNA import into mitochondrion"/>
    <property type="evidence" value="ECO:0007669"/>
    <property type="project" value="TreeGrafter"/>
</dbReference>
<dbReference type="PRINTS" id="PR00351">
    <property type="entry name" value="OM20RECEPTOR"/>
</dbReference>
<evidence type="ECO:0000256" key="4">
    <source>
        <dbReference type="ARBA" id="ARBA00022692"/>
    </source>
</evidence>
<dbReference type="GO" id="GO:0030150">
    <property type="term" value="P:protein import into mitochondrial matrix"/>
    <property type="evidence" value="ECO:0007669"/>
    <property type="project" value="TreeGrafter"/>
</dbReference>
<evidence type="ECO:0000256" key="13">
    <source>
        <dbReference type="ARBA" id="ARBA00080405"/>
    </source>
</evidence>
<evidence type="ECO:0000313" key="16">
    <source>
        <dbReference type="Proteomes" id="UP001166286"/>
    </source>
</evidence>
<dbReference type="GO" id="GO:0030943">
    <property type="term" value="F:mitochondrion targeting sequence binding"/>
    <property type="evidence" value="ECO:0007669"/>
    <property type="project" value="TreeGrafter"/>
</dbReference>
<proteinExistence type="inferred from homology"/>
<keyword evidence="16" id="KW-1185">Reference proteome</keyword>
<evidence type="ECO:0000256" key="8">
    <source>
        <dbReference type="ARBA" id="ARBA00023128"/>
    </source>
</evidence>
<dbReference type="NCBIfam" id="TIGR00985">
    <property type="entry name" value="3a0801s04tom"/>
    <property type="match status" value="1"/>
</dbReference>
<dbReference type="InterPro" id="IPR002056">
    <property type="entry name" value="MAS20"/>
</dbReference>
<comment type="caution">
    <text evidence="15">The sequence shown here is derived from an EMBL/GenBank/DDBJ whole genome shotgun (WGS) entry which is preliminary data.</text>
</comment>
<evidence type="ECO:0000256" key="11">
    <source>
        <dbReference type="ARBA" id="ARBA00068548"/>
    </source>
</evidence>
<evidence type="ECO:0000256" key="6">
    <source>
        <dbReference type="ARBA" id="ARBA00022927"/>
    </source>
</evidence>
<dbReference type="GO" id="GO:0006605">
    <property type="term" value="P:protein targeting"/>
    <property type="evidence" value="ECO:0007669"/>
    <property type="project" value="InterPro"/>
</dbReference>
<organism evidence="15 16">
    <name type="scientific">Cladonia borealis</name>
    <dbReference type="NCBI Taxonomy" id="184061"/>
    <lineage>
        <taxon>Eukaryota</taxon>
        <taxon>Fungi</taxon>
        <taxon>Dikarya</taxon>
        <taxon>Ascomycota</taxon>
        <taxon>Pezizomycotina</taxon>
        <taxon>Lecanoromycetes</taxon>
        <taxon>OSLEUM clade</taxon>
        <taxon>Lecanoromycetidae</taxon>
        <taxon>Lecanorales</taxon>
        <taxon>Lecanorineae</taxon>
        <taxon>Cladoniaceae</taxon>
        <taxon>Cladonia</taxon>
    </lineage>
</organism>
<dbReference type="Proteomes" id="UP001166286">
    <property type="component" value="Unassembled WGS sequence"/>
</dbReference>
<evidence type="ECO:0000313" key="15">
    <source>
        <dbReference type="EMBL" id="KAK0512304.1"/>
    </source>
</evidence>
<evidence type="ECO:0000256" key="2">
    <source>
        <dbReference type="ARBA" id="ARBA00005792"/>
    </source>
</evidence>
<protein>
    <recommendedName>
        <fullName evidence="11">Mitochondrial import receptor subunit TOM20</fullName>
    </recommendedName>
    <alternativeName>
        <fullName evidence="10">Mitochondrial 20 kDa outer membrane protein</fullName>
    </alternativeName>
    <alternativeName>
        <fullName evidence="12">Mitochondrial import receptor subunit tom20</fullName>
    </alternativeName>
    <alternativeName>
        <fullName evidence="13">Translocase of outer membrane 20 kDa subunit</fullName>
    </alternativeName>
</protein>
<dbReference type="Gene3D" id="1.20.960.10">
    <property type="entry name" value="Mitochondrial outer membrane translocase complex, subunit Tom20 domain"/>
    <property type="match status" value="1"/>
</dbReference>
<keyword evidence="4" id="KW-0812">Transmembrane</keyword>
<evidence type="ECO:0000256" key="3">
    <source>
        <dbReference type="ARBA" id="ARBA00022448"/>
    </source>
</evidence>
<keyword evidence="7" id="KW-1133">Transmembrane helix</keyword>
<dbReference type="EMBL" id="JAFEKC020000011">
    <property type="protein sequence ID" value="KAK0512304.1"/>
    <property type="molecule type" value="Genomic_DNA"/>
</dbReference>
<accession>A0AA39R1T6</accession>
<evidence type="ECO:0000256" key="5">
    <source>
        <dbReference type="ARBA" id="ARBA00022787"/>
    </source>
</evidence>
<sequence>MSSSIRTSTILIASTGAIIAGCLGYAVYFDHKRRTDPEFRKALKRESRREARVAKEQAEVEGEQQKRAIKAAVNKAKEEGFPTDVEEREAYFMNEVGQGEVLCQDSSKQVESALCFYRALKVYPQPKDLIGIYDKTVPKPVIDILAEMIAQDPTINIGGGSPTGIDD</sequence>
<evidence type="ECO:0000256" key="7">
    <source>
        <dbReference type="ARBA" id="ARBA00022989"/>
    </source>
</evidence>
<dbReference type="InterPro" id="IPR023392">
    <property type="entry name" value="Tom20_dom_sf"/>
</dbReference>
<comment type="similarity">
    <text evidence="2 14">Belongs to the Tom20 family.</text>
</comment>